<dbReference type="AlphaFoldDB" id="A0A4U8V0K9"/>
<proteinExistence type="predicted"/>
<evidence type="ECO:0000313" key="1">
    <source>
        <dbReference type="EMBL" id="TMS38007.1"/>
    </source>
</evidence>
<organism evidence="1 2">
    <name type="scientific">Steinernema carpocapsae</name>
    <name type="common">Entomopathogenic nematode</name>
    <dbReference type="NCBI Taxonomy" id="34508"/>
    <lineage>
        <taxon>Eukaryota</taxon>
        <taxon>Metazoa</taxon>
        <taxon>Ecdysozoa</taxon>
        <taxon>Nematoda</taxon>
        <taxon>Chromadorea</taxon>
        <taxon>Rhabditida</taxon>
        <taxon>Tylenchina</taxon>
        <taxon>Panagrolaimomorpha</taxon>
        <taxon>Strongyloidoidea</taxon>
        <taxon>Steinernematidae</taxon>
        <taxon>Steinernema</taxon>
    </lineage>
</organism>
<comment type="caution">
    <text evidence="1">The sequence shown here is derived from an EMBL/GenBank/DDBJ whole genome shotgun (WGS) entry which is preliminary data.</text>
</comment>
<dbReference type="EMBL" id="AZBU02000001">
    <property type="protein sequence ID" value="TMS38007.1"/>
    <property type="molecule type" value="Genomic_DNA"/>
</dbReference>
<name>A0A4U8V0K9_STECR</name>
<dbReference type="Proteomes" id="UP000298663">
    <property type="component" value="Chromosome X"/>
</dbReference>
<keyword evidence="2" id="KW-1185">Reference proteome</keyword>
<gene>
    <name evidence="1" type="ORF">L596_004823</name>
</gene>
<sequence length="159" mass="18039">MNWFTKASRNWVELLIFRRRFTRKRIGSLCLAQTTQVLAKSFRGLVWTKNTLSFSLTSPTCPLSQIQFDFSTPTRKSAFVGPISLTRCAGIRSMCRRALLKLLLVSAKQSAVWVTCVLCRTLFSLSPTPSIILCSCIRSRILSSWRTSLKSILDKKRTA</sequence>
<dbReference type="EMBL" id="CM016762">
    <property type="protein sequence ID" value="TMS38007.1"/>
    <property type="molecule type" value="Genomic_DNA"/>
</dbReference>
<reference evidence="1 2" key="2">
    <citation type="journal article" date="2019" name="G3 (Bethesda)">
        <title>Hybrid Assembly of the Genome of the Entomopathogenic Nematode Steinernema carpocapsae Identifies the X-Chromosome.</title>
        <authorList>
            <person name="Serra L."/>
            <person name="Macchietto M."/>
            <person name="Macias-Munoz A."/>
            <person name="McGill C.J."/>
            <person name="Rodriguez I.M."/>
            <person name="Rodriguez B."/>
            <person name="Murad R."/>
            <person name="Mortazavi A."/>
        </authorList>
    </citation>
    <scope>NUCLEOTIDE SEQUENCE [LARGE SCALE GENOMIC DNA]</scope>
    <source>
        <strain evidence="1 2">ALL</strain>
    </source>
</reference>
<protein>
    <submittedName>
        <fullName evidence="1">Uncharacterized protein</fullName>
    </submittedName>
</protein>
<accession>A0A4U8V0K9</accession>
<evidence type="ECO:0000313" key="2">
    <source>
        <dbReference type="Proteomes" id="UP000298663"/>
    </source>
</evidence>
<reference evidence="1 2" key="1">
    <citation type="journal article" date="2015" name="Genome Biol.">
        <title>Comparative genomics of Steinernema reveals deeply conserved gene regulatory networks.</title>
        <authorList>
            <person name="Dillman A.R."/>
            <person name="Macchietto M."/>
            <person name="Porter C.F."/>
            <person name="Rogers A."/>
            <person name="Williams B."/>
            <person name="Antoshechkin I."/>
            <person name="Lee M.M."/>
            <person name="Goodwin Z."/>
            <person name="Lu X."/>
            <person name="Lewis E.E."/>
            <person name="Goodrich-Blair H."/>
            <person name="Stock S.P."/>
            <person name="Adams B.J."/>
            <person name="Sternberg P.W."/>
            <person name="Mortazavi A."/>
        </authorList>
    </citation>
    <scope>NUCLEOTIDE SEQUENCE [LARGE SCALE GENOMIC DNA]</scope>
    <source>
        <strain evidence="1 2">ALL</strain>
    </source>
</reference>